<dbReference type="Gene3D" id="3.30.450.20">
    <property type="entry name" value="PAS domain"/>
    <property type="match status" value="1"/>
</dbReference>
<dbReference type="InterPro" id="IPR003661">
    <property type="entry name" value="HisK_dim/P_dom"/>
</dbReference>
<dbReference type="PRINTS" id="PR00344">
    <property type="entry name" value="BCTRLSENSOR"/>
</dbReference>
<dbReference type="Pfam" id="PF00512">
    <property type="entry name" value="HisKA"/>
    <property type="match status" value="1"/>
</dbReference>
<dbReference type="Proteomes" id="UP000276417">
    <property type="component" value="Plasmid unnamed2"/>
</dbReference>
<dbReference type="Pfam" id="PF02518">
    <property type="entry name" value="HATPase_c"/>
    <property type="match status" value="1"/>
</dbReference>
<feature type="domain" description="Histidine kinase" evidence="4">
    <location>
        <begin position="407"/>
        <end position="619"/>
    </location>
</feature>
<dbReference type="SUPFAM" id="SSF47384">
    <property type="entry name" value="Homodimeric domain of signal transducing histidine kinase"/>
    <property type="match status" value="1"/>
</dbReference>
<dbReference type="AlphaFoldDB" id="A0A3G8YI55"/>
<dbReference type="CDD" id="cd00082">
    <property type="entry name" value="HisKA"/>
    <property type="match status" value="1"/>
</dbReference>
<evidence type="ECO:0000256" key="2">
    <source>
        <dbReference type="ARBA" id="ARBA00012438"/>
    </source>
</evidence>
<keyword evidence="6" id="KW-1185">Reference proteome</keyword>
<dbReference type="InterPro" id="IPR035965">
    <property type="entry name" value="PAS-like_dom_sf"/>
</dbReference>
<dbReference type="InterPro" id="IPR005467">
    <property type="entry name" value="His_kinase_dom"/>
</dbReference>
<accession>A0A3G8YI55</accession>
<evidence type="ECO:0000313" key="5">
    <source>
        <dbReference type="EMBL" id="AZI44969.1"/>
    </source>
</evidence>
<evidence type="ECO:0000259" key="4">
    <source>
        <dbReference type="PROSITE" id="PS50109"/>
    </source>
</evidence>
<dbReference type="InterPro" id="IPR036097">
    <property type="entry name" value="HisK_dim/P_sf"/>
</dbReference>
<dbReference type="SMART" id="SM00387">
    <property type="entry name" value="HATPase_c"/>
    <property type="match status" value="1"/>
</dbReference>
<keyword evidence="3" id="KW-0597">Phosphoprotein</keyword>
<dbReference type="KEGG" id="dph:EHF33_18880"/>
<dbReference type="Gene3D" id="3.30.565.10">
    <property type="entry name" value="Histidine kinase-like ATPase, C-terminal domain"/>
    <property type="match status" value="1"/>
</dbReference>
<organism evidence="5 6">
    <name type="scientific">Deinococcus psychrotolerans</name>
    <dbReference type="NCBI Taxonomy" id="2489213"/>
    <lineage>
        <taxon>Bacteria</taxon>
        <taxon>Thermotogati</taxon>
        <taxon>Deinococcota</taxon>
        <taxon>Deinococci</taxon>
        <taxon>Deinococcales</taxon>
        <taxon>Deinococcaceae</taxon>
        <taxon>Deinococcus</taxon>
    </lineage>
</organism>
<name>A0A3G8YI55_9DEIO</name>
<dbReference type="SMART" id="SM00388">
    <property type="entry name" value="HisKA"/>
    <property type="match status" value="1"/>
</dbReference>
<dbReference type="GO" id="GO:0000155">
    <property type="term" value="F:phosphorelay sensor kinase activity"/>
    <property type="evidence" value="ECO:0007669"/>
    <property type="project" value="InterPro"/>
</dbReference>
<evidence type="ECO:0000256" key="1">
    <source>
        <dbReference type="ARBA" id="ARBA00000085"/>
    </source>
</evidence>
<keyword evidence="5" id="KW-0614">Plasmid</keyword>
<dbReference type="Gene3D" id="1.10.287.130">
    <property type="match status" value="1"/>
</dbReference>
<dbReference type="PROSITE" id="PS50109">
    <property type="entry name" value="HIS_KIN"/>
    <property type="match status" value="1"/>
</dbReference>
<dbReference type="EC" id="2.7.13.3" evidence="2"/>
<dbReference type="PANTHER" id="PTHR43065">
    <property type="entry name" value="SENSOR HISTIDINE KINASE"/>
    <property type="match status" value="1"/>
</dbReference>
<dbReference type="InterPro" id="IPR036890">
    <property type="entry name" value="HATPase_C_sf"/>
</dbReference>
<dbReference type="InterPro" id="IPR004358">
    <property type="entry name" value="Sig_transdc_His_kin-like_C"/>
</dbReference>
<comment type="catalytic activity">
    <reaction evidence="1">
        <text>ATP + protein L-histidine = ADP + protein N-phospho-L-histidine.</text>
        <dbReference type="EC" id="2.7.13.3"/>
    </reaction>
</comment>
<dbReference type="InterPro" id="IPR003594">
    <property type="entry name" value="HATPase_dom"/>
</dbReference>
<dbReference type="PANTHER" id="PTHR43065:SF42">
    <property type="entry name" value="TWO-COMPONENT SENSOR PPRA"/>
    <property type="match status" value="1"/>
</dbReference>
<geneLocation type="plasmid" evidence="5 6">
    <name>unnamed2</name>
</geneLocation>
<dbReference type="SUPFAM" id="SSF55785">
    <property type="entry name" value="PYP-like sensor domain (PAS domain)"/>
    <property type="match status" value="1"/>
</dbReference>
<dbReference type="EMBL" id="CP034186">
    <property type="protein sequence ID" value="AZI44969.1"/>
    <property type="molecule type" value="Genomic_DNA"/>
</dbReference>
<evidence type="ECO:0000313" key="6">
    <source>
        <dbReference type="Proteomes" id="UP000276417"/>
    </source>
</evidence>
<dbReference type="SUPFAM" id="SSF55874">
    <property type="entry name" value="ATPase domain of HSP90 chaperone/DNA topoisomerase II/histidine kinase"/>
    <property type="match status" value="1"/>
</dbReference>
<gene>
    <name evidence="5" type="ORF">EHF33_18880</name>
</gene>
<evidence type="ECO:0000256" key="3">
    <source>
        <dbReference type="ARBA" id="ARBA00022553"/>
    </source>
</evidence>
<dbReference type="RefSeq" id="WP_124875120.1">
    <property type="nucleotide sequence ID" value="NZ_CP034186.1"/>
</dbReference>
<protein>
    <recommendedName>
        <fullName evidence="2">histidine kinase</fullName>
        <ecNumber evidence="2">2.7.13.3</ecNumber>
    </recommendedName>
</protein>
<dbReference type="OrthoDB" id="9815750at2"/>
<reference evidence="5 6" key="1">
    <citation type="submission" date="2018-11" db="EMBL/GenBank/DDBJ databases">
        <title>Deinococcus shelandsis sp. nov., isolated from South Shetland Islands soil of Antarctica.</title>
        <authorList>
            <person name="Tian J."/>
        </authorList>
    </citation>
    <scope>NUCLEOTIDE SEQUENCE [LARGE SCALE GENOMIC DNA]</scope>
    <source>
        <strain evidence="5 6">S14-83T</strain>
        <plasmid evidence="5 6">unnamed2</plasmid>
    </source>
</reference>
<sequence>MKRKRLSLALLIWLLLSGVGVTALFVSVGKHLAETFNTDARILHRVLSQRMEQQEAVLNAVYALERQGTGTAALGTYLNTLLRPYPQVVAVERCTPLGCQVLGSPTERPPRLAAALSAASAVGWPDDGGPLYALSRGNVRVWVDARRLTGALDSEAAPLSYTLFRPQTDTAIVAHTTTENWGSASTTLHVEKILGTALQPFPIRISRPVAWGSWPWLGSVLWTLLTAGLSLLVWQLLEARRAAQRALLDERVRAGGVVEAASEAIVALDEDHRVTLANPAARAALFHPLPPGTDLRAVTTFQATLLQAPFDAASFWDSPQPTSLPEGLTLLRTGAAGQEAVQVEGSLAPLRGAGGELRGRVLILREVGPLQRRMLEHLEDGERRVREHEEMLAHVSRLSTLGEMGAGLAHELNQPLTAIVSYGQAAARLLDEPEPDLERVRHAVGASVTQARRAAQIITRLRQWVKRTPSQSRPTDLSQATENVLTLCRADLNRLGVRVVTSYADTPLVRADPVQLEQIILNLLRNALDAVQDTPDPTIGLSIALDKQGWILSVRDNGPGIAAEVSTRLFTPFTTSKAGGLGLGLSLSQTLAQGMGGDLSGRNADVGGAVFTLSLPRLMMEAASD</sequence>
<proteinExistence type="predicted"/>